<name>H2C1L5_9CREN</name>
<keyword evidence="3" id="KW-0238">DNA-binding</keyword>
<dbReference type="GO" id="GO:0032196">
    <property type="term" value="P:transposition"/>
    <property type="evidence" value="ECO:0007669"/>
    <property type="project" value="UniProtKB-KW"/>
</dbReference>
<dbReference type="GO" id="GO:0006310">
    <property type="term" value="P:DNA recombination"/>
    <property type="evidence" value="ECO:0007669"/>
    <property type="project" value="UniProtKB-KW"/>
</dbReference>
<dbReference type="InterPro" id="IPR001959">
    <property type="entry name" value="Transposase"/>
</dbReference>
<feature type="domain" description="Cas12f1-like TNB" evidence="6">
    <location>
        <begin position="311"/>
        <end position="350"/>
    </location>
</feature>
<dbReference type="GO" id="GO:0003677">
    <property type="term" value="F:DNA binding"/>
    <property type="evidence" value="ECO:0007669"/>
    <property type="project" value="UniProtKB-KW"/>
</dbReference>
<evidence type="ECO:0000256" key="4">
    <source>
        <dbReference type="ARBA" id="ARBA00023172"/>
    </source>
</evidence>
<evidence type="ECO:0000256" key="3">
    <source>
        <dbReference type="ARBA" id="ARBA00023125"/>
    </source>
</evidence>
<proteinExistence type="inferred from homology"/>
<gene>
    <name evidence="7" type="ORF">MetMK1DRAFT_00006380</name>
</gene>
<dbReference type="HOGENOM" id="CLU_032903_3_4_2"/>
<keyword evidence="8" id="KW-1185">Reference proteome</keyword>
<dbReference type="eggNOG" id="arCOG00679">
    <property type="taxonomic scope" value="Archaea"/>
</dbReference>
<evidence type="ECO:0000313" key="7">
    <source>
        <dbReference type="EMBL" id="EHP70136.1"/>
    </source>
</evidence>
<dbReference type="Pfam" id="PF01385">
    <property type="entry name" value="OrfB_IS605"/>
    <property type="match status" value="1"/>
</dbReference>
<dbReference type="STRING" id="671065.MetMK1DRAFT_00006380"/>
<comment type="similarity">
    <text evidence="1">In the C-terminal section; belongs to the transposase 35 family.</text>
</comment>
<evidence type="ECO:0000259" key="5">
    <source>
        <dbReference type="Pfam" id="PF01385"/>
    </source>
</evidence>
<evidence type="ECO:0000256" key="2">
    <source>
        <dbReference type="ARBA" id="ARBA00022578"/>
    </source>
</evidence>
<evidence type="ECO:0000259" key="6">
    <source>
        <dbReference type="Pfam" id="PF07282"/>
    </source>
</evidence>
<accession>H2C1L5</accession>
<feature type="domain" description="Probable transposase IS891/IS1136/IS1341" evidence="5">
    <location>
        <begin position="192"/>
        <end position="296"/>
    </location>
</feature>
<reference evidence="7 8" key="1">
    <citation type="submission" date="2012-01" db="EMBL/GenBank/DDBJ databases">
        <title>Improved High-Quality Draft sequence of Metallosphaera yellowstonensis MK1.</title>
        <authorList>
            <consortium name="US DOE Joint Genome Institute"/>
            <person name="Lucas S."/>
            <person name="Han J."/>
            <person name="Cheng J.-F."/>
            <person name="Goodwin L."/>
            <person name="Pitluck S."/>
            <person name="Peters L."/>
            <person name="Teshima H."/>
            <person name="Detter J.C."/>
            <person name="Han C."/>
            <person name="Tapia R."/>
            <person name="Land M."/>
            <person name="Hauser L."/>
            <person name="Kyrpides N."/>
            <person name="Kozubal M."/>
            <person name="Macur R.E."/>
            <person name="Jay Z."/>
            <person name="Inskeep W."/>
            <person name="Woyke T."/>
        </authorList>
    </citation>
    <scope>NUCLEOTIDE SEQUENCE [LARGE SCALE GENOMIC DNA]</scope>
    <source>
        <strain evidence="7 8">MK1</strain>
    </source>
</reference>
<protein>
    <submittedName>
        <fullName evidence="7">Transposase, IS605 OrfB family, central region</fullName>
    </submittedName>
</protein>
<dbReference type="Pfam" id="PF07282">
    <property type="entry name" value="Cas12f1-like_TNB"/>
    <property type="match status" value="1"/>
</dbReference>
<sequence>MRLKSFQPEEEYVYLTYSMKNDEGEESRVLLENYSVLLQRALDWLWERIKVERKEVKKGKKTFTKVKITLPEKKGVYRTLRDELEKINNLASHYADKAIRDAYSVLKGWRRRAEKGRASLRKPRLKRVYLRVKSTLRKVEGETVRITVKPHQYLTFSWSHTWFSPRVKGLELGEPVIKEDKVHLPFRHKLPRFTPLDFLAVDSNLYTLDAYDGEKFVTFSLRELYSLKFGMELKRGRIKSFASKHGRKGKVLMRKYSHRERDRVLDYVHKFVNELLEMYPVTTFAIEKLNKQSMFQDTDDRLSKKISRTVWRSIHRALKYKAPLYGSLVKEVNPHLTSKSCPRCGRVSRKVGLFVVRGVVSPWTGN</sequence>
<keyword evidence="4" id="KW-0233">DNA recombination</keyword>
<organism evidence="7 8">
    <name type="scientific">Metallosphaera yellowstonensis MK1</name>
    <dbReference type="NCBI Taxonomy" id="671065"/>
    <lineage>
        <taxon>Archaea</taxon>
        <taxon>Thermoproteota</taxon>
        <taxon>Thermoprotei</taxon>
        <taxon>Sulfolobales</taxon>
        <taxon>Sulfolobaceae</taxon>
        <taxon>Metallosphaera</taxon>
    </lineage>
</organism>
<dbReference type="NCBIfam" id="TIGR01766">
    <property type="entry name" value="IS200/IS605 family accessory protein TnpB-like domain"/>
    <property type="match status" value="1"/>
</dbReference>
<dbReference type="InterPro" id="IPR010095">
    <property type="entry name" value="Cas12f1-like_TNB"/>
</dbReference>
<dbReference type="EMBL" id="JH597761">
    <property type="protein sequence ID" value="EHP70136.1"/>
    <property type="molecule type" value="Genomic_DNA"/>
</dbReference>
<evidence type="ECO:0000256" key="1">
    <source>
        <dbReference type="ARBA" id="ARBA00008761"/>
    </source>
</evidence>
<evidence type="ECO:0000313" key="8">
    <source>
        <dbReference type="Proteomes" id="UP000003980"/>
    </source>
</evidence>
<keyword evidence="2" id="KW-0815">Transposition</keyword>
<dbReference type="AlphaFoldDB" id="H2C1L5"/>
<dbReference type="Proteomes" id="UP000003980">
    <property type="component" value="Unassembled WGS sequence"/>
</dbReference>